<evidence type="ECO:0000256" key="2">
    <source>
        <dbReference type="ARBA" id="ARBA00022679"/>
    </source>
</evidence>
<dbReference type="PANTHER" id="PTHR19136:SF81">
    <property type="entry name" value="MOLYBDENUM COFACTOR GUANYLYLTRANSFERASE"/>
    <property type="match status" value="1"/>
</dbReference>
<dbReference type="SUPFAM" id="SSF53448">
    <property type="entry name" value="Nucleotide-diphospho-sugar transferases"/>
    <property type="match status" value="1"/>
</dbReference>
<proteinExistence type="predicted"/>
<evidence type="ECO:0000256" key="5">
    <source>
        <dbReference type="ARBA" id="ARBA00022842"/>
    </source>
</evidence>
<dbReference type="RefSeq" id="WP_211466825.1">
    <property type="nucleotide sequence ID" value="NZ_JAGSXH010000023.1"/>
</dbReference>
<evidence type="ECO:0000256" key="3">
    <source>
        <dbReference type="ARBA" id="ARBA00022723"/>
    </source>
</evidence>
<keyword evidence="2" id="KW-0808">Transferase</keyword>
<keyword evidence="10" id="KW-1185">Reference proteome</keyword>
<keyword evidence="9" id="KW-0548">Nucleotidyltransferase</keyword>
<keyword evidence="1" id="KW-0963">Cytoplasm</keyword>
<dbReference type="GO" id="GO:0006777">
    <property type="term" value="P:Mo-molybdopterin cofactor biosynthetic process"/>
    <property type="evidence" value="ECO:0007669"/>
    <property type="project" value="UniProtKB-KW"/>
</dbReference>
<accession>A0A8J7WNY5</accession>
<dbReference type="CDD" id="cd02503">
    <property type="entry name" value="MobA"/>
    <property type="match status" value="1"/>
</dbReference>
<dbReference type="AlphaFoldDB" id="A0A8J7WNY5"/>
<dbReference type="Proteomes" id="UP000677913">
    <property type="component" value="Unassembled WGS sequence"/>
</dbReference>
<evidence type="ECO:0000256" key="1">
    <source>
        <dbReference type="ARBA" id="ARBA00022490"/>
    </source>
</evidence>
<dbReference type="GO" id="GO:0005525">
    <property type="term" value="F:GTP binding"/>
    <property type="evidence" value="ECO:0007669"/>
    <property type="project" value="UniProtKB-KW"/>
</dbReference>
<comment type="caution">
    <text evidence="9">The sequence shown here is derived from an EMBL/GenBank/DDBJ whole genome shotgun (WGS) entry which is preliminary data.</text>
</comment>
<dbReference type="PANTHER" id="PTHR19136">
    <property type="entry name" value="MOLYBDENUM COFACTOR GUANYLYLTRANSFERASE"/>
    <property type="match status" value="1"/>
</dbReference>
<evidence type="ECO:0000256" key="4">
    <source>
        <dbReference type="ARBA" id="ARBA00022741"/>
    </source>
</evidence>
<keyword evidence="4" id="KW-0547">Nucleotide-binding</keyword>
<evidence type="ECO:0000313" key="10">
    <source>
        <dbReference type="Proteomes" id="UP000677913"/>
    </source>
</evidence>
<name>A0A8J7WNY5_9ACTN</name>
<dbReference type="GO" id="GO:0046872">
    <property type="term" value="F:metal ion binding"/>
    <property type="evidence" value="ECO:0007669"/>
    <property type="project" value="UniProtKB-KW"/>
</dbReference>
<evidence type="ECO:0000313" key="9">
    <source>
        <dbReference type="EMBL" id="MBS2963284.1"/>
    </source>
</evidence>
<dbReference type="InterPro" id="IPR029044">
    <property type="entry name" value="Nucleotide-diphossugar_trans"/>
</dbReference>
<gene>
    <name evidence="9" type="ORF">KGA66_09525</name>
</gene>
<dbReference type="GO" id="GO:0016779">
    <property type="term" value="F:nucleotidyltransferase activity"/>
    <property type="evidence" value="ECO:0007669"/>
    <property type="project" value="UniProtKB-KW"/>
</dbReference>
<reference evidence="9" key="1">
    <citation type="submission" date="2021-04" db="EMBL/GenBank/DDBJ databases">
        <title>Genome based classification of Actinospica acidithermotolerans sp. nov., an actinobacterium isolated from an Indonesian hot spring.</title>
        <authorList>
            <person name="Kusuma A.B."/>
            <person name="Putra K.E."/>
            <person name="Nafisah S."/>
            <person name="Loh J."/>
            <person name="Nouioui I."/>
            <person name="Goodfellow M."/>
        </authorList>
    </citation>
    <scope>NUCLEOTIDE SEQUENCE</scope>
    <source>
        <strain evidence="9">DSM 45618</strain>
    </source>
</reference>
<dbReference type="InterPro" id="IPR013482">
    <property type="entry name" value="Molybde_CF_guanTrfase"/>
</dbReference>
<keyword evidence="3" id="KW-0479">Metal-binding</keyword>
<evidence type="ECO:0000256" key="7">
    <source>
        <dbReference type="ARBA" id="ARBA00023150"/>
    </source>
</evidence>
<organism evidence="9 10">
    <name type="scientific">Actinocrinis puniceicyclus</name>
    <dbReference type="NCBI Taxonomy" id="977794"/>
    <lineage>
        <taxon>Bacteria</taxon>
        <taxon>Bacillati</taxon>
        <taxon>Actinomycetota</taxon>
        <taxon>Actinomycetes</taxon>
        <taxon>Catenulisporales</taxon>
        <taxon>Actinospicaceae</taxon>
        <taxon>Actinocrinis</taxon>
    </lineage>
</organism>
<feature type="domain" description="MobA-like NTP transferase" evidence="8">
    <location>
        <begin position="3"/>
        <end position="144"/>
    </location>
</feature>
<dbReference type="Gene3D" id="3.90.550.10">
    <property type="entry name" value="Spore Coat Polysaccharide Biosynthesis Protein SpsA, Chain A"/>
    <property type="match status" value="1"/>
</dbReference>
<protein>
    <submittedName>
        <fullName evidence="9">Molybdenum cofactor guanylyltransferase</fullName>
    </submittedName>
</protein>
<sequence length="205" mass="21464">MDVLILAGGASRRLRGADKPMVEIGGRTLLDRVIDACAEEAEPGGGSVVVVGPPRPTARPVRWVREEPPGGGPVAAIAAGLTAGADPWVGVFAADLPFLTRETVHSLWMAAARARSACDGAVAVDAAGREQWLAAVYRREALASRLGPIGANAGFALRRVVHDLALVRLAQPGDAVLDCDTWEDVVTARRIADRGRAPQTRPSTP</sequence>
<dbReference type="EMBL" id="JAGSXH010000023">
    <property type="protein sequence ID" value="MBS2963284.1"/>
    <property type="molecule type" value="Genomic_DNA"/>
</dbReference>
<evidence type="ECO:0000259" key="8">
    <source>
        <dbReference type="Pfam" id="PF12804"/>
    </source>
</evidence>
<dbReference type="Pfam" id="PF12804">
    <property type="entry name" value="NTP_transf_3"/>
    <property type="match status" value="1"/>
</dbReference>
<keyword evidence="6" id="KW-0342">GTP-binding</keyword>
<dbReference type="InterPro" id="IPR025877">
    <property type="entry name" value="MobA-like_NTP_Trfase"/>
</dbReference>
<evidence type="ECO:0000256" key="6">
    <source>
        <dbReference type="ARBA" id="ARBA00023134"/>
    </source>
</evidence>
<keyword evidence="5" id="KW-0460">Magnesium</keyword>
<keyword evidence="7" id="KW-0501">Molybdenum cofactor biosynthesis</keyword>